<dbReference type="PANTHER" id="PTHR31591">
    <property type="entry name" value="UPF0613 PROTEIN PB24D3.06C"/>
    <property type="match status" value="1"/>
</dbReference>
<dbReference type="AlphaFoldDB" id="A0A1X2IYY8"/>
<accession>A0A1X2IYY8</accession>
<name>A0A1X2IYY8_9FUNG</name>
<keyword evidence="3" id="KW-1185">Reference proteome</keyword>
<dbReference type="InterPro" id="IPR029058">
    <property type="entry name" value="AB_hydrolase_fold"/>
</dbReference>
<gene>
    <name evidence="2" type="ORF">BCR42DRAFT_342853</name>
</gene>
<dbReference type="Proteomes" id="UP000193560">
    <property type="component" value="Unassembled WGS sequence"/>
</dbReference>
<reference evidence="2 3" key="1">
    <citation type="submission" date="2016-07" db="EMBL/GenBank/DDBJ databases">
        <title>Pervasive Adenine N6-methylation of Active Genes in Fungi.</title>
        <authorList>
            <consortium name="DOE Joint Genome Institute"/>
            <person name="Mondo S.J."/>
            <person name="Dannebaum R.O."/>
            <person name="Kuo R.C."/>
            <person name="Labutti K."/>
            <person name="Haridas S."/>
            <person name="Kuo A."/>
            <person name="Salamov A."/>
            <person name="Ahrendt S.R."/>
            <person name="Lipzen A."/>
            <person name="Sullivan W."/>
            <person name="Andreopoulos W.B."/>
            <person name="Clum A."/>
            <person name="Lindquist E."/>
            <person name="Daum C."/>
            <person name="Ramamoorthy G.K."/>
            <person name="Gryganskyi A."/>
            <person name="Culley D."/>
            <person name="Magnuson J.K."/>
            <person name="James T.Y."/>
            <person name="O'Malley M.A."/>
            <person name="Stajich J.E."/>
            <person name="Spatafora J.W."/>
            <person name="Visel A."/>
            <person name="Grigoriev I.V."/>
        </authorList>
    </citation>
    <scope>NUCLEOTIDE SEQUENCE [LARGE SCALE GENOMIC DNA]</scope>
    <source>
        <strain evidence="2 3">NRRL 1336</strain>
    </source>
</reference>
<protein>
    <recommendedName>
        <fullName evidence="4">Alpha/Beta hydrolase protein</fullName>
    </recommendedName>
</protein>
<dbReference type="InterPro" id="IPR013744">
    <property type="entry name" value="SidJ"/>
</dbReference>
<dbReference type="Pfam" id="PF08538">
    <property type="entry name" value="DUF1749"/>
    <property type="match status" value="1"/>
</dbReference>
<feature type="signal peptide" evidence="1">
    <location>
        <begin position="1"/>
        <end position="20"/>
    </location>
</feature>
<dbReference type="PANTHER" id="PTHR31591:SF1">
    <property type="entry name" value="UPF0613 PROTEIN PB24D3.06C"/>
    <property type="match status" value="1"/>
</dbReference>
<proteinExistence type="predicted"/>
<dbReference type="SUPFAM" id="SSF53474">
    <property type="entry name" value="alpha/beta-Hydrolases"/>
    <property type="match status" value="1"/>
</dbReference>
<dbReference type="Gene3D" id="3.40.50.1820">
    <property type="entry name" value="alpha/beta hydrolase"/>
    <property type="match status" value="1"/>
</dbReference>
<sequence length="301" mass="34114">MTPSLFYFVFLSLLLHFVACLEFKGTLFTYHNSTRLTAFESGAEDSDKAFIFLEGLGDGYNGVPYLGVLNDAVTKLGYSLYQIQTTSFYKGYGASSLANDAKELDYLIGYLKEHRNKKHFVVMGHSTGCQDSYWHNKNGQYRKDVSAYILQAPASDREWYADDFPGWPEHLKLATRMREEGRGSEWMPRSISEIPVTADRFFSLYSHGGDDDVFSTDLTDEELDHLYKDVNQPMLAMHGEIDEYYRSPVDQMVILKRLQKACPAFKKIAVIPGATHKVVSPQAQTVLVELVSSFLDTIDNS</sequence>
<evidence type="ECO:0000313" key="2">
    <source>
        <dbReference type="EMBL" id="ORZ24517.1"/>
    </source>
</evidence>
<feature type="chain" id="PRO_5012439800" description="Alpha/Beta hydrolase protein" evidence="1">
    <location>
        <begin position="21"/>
        <end position="301"/>
    </location>
</feature>
<evidence type="ECO:0000256" key="1">
    <source>
        <dbReference type="SAM" id="SignalP"/>
    </source>
</evidence>
<evidence type="ECO:0000313" key="3">
    <source>
        <dbReference type="Proteomes" id="UP000193560"/>
    </source>
</evidence>
<evidence type="ECO:0008006" key="4">
    <source>
        <dbReference type="Google" id="ProtNLM"/>
    </source>
</evidence>
<comment type="caution">
    <text evidence="2">The sequence shown here is derived from an EMBL/GenBank/DDBJ whole genome shotgun (WGS) entry which is preliminary data.</text>
</comment>
<dbReference type="OrthoDB" id="10034502at2759"/>
<organism evidence="2 3">
    <name type="scientific">Absidia repens</name>
    <dbReference type="NCBI Taxonomy" id="90262"/>
    <lineage>
        <taxon>Eukaryota</taxon>
        <taxon>Fungi</taxon>
        <taxon>Fungi incertae sedis</taxon>
        <taxon>Mucoromycota</taxon>
        <taxon>Mucoromycotina</taxon>
        <taxon>Mucoromycetes</taxon>
        <taxon>Mucorales</taxon>
        <taxon>Cunninghamellaceae</taxon>
        <taxon>Absidia</taxon>
    </lineage>
</organism>
<dbReference type="EMBL" id="MCGE01000002">
    <property type="protein sequence ID" value="ORZ24517.1"/>
    <property type="molecule type" value="Genomic_DNA"/>
</dbReference>
<keyword evidence="1" id="KW-0732">Signal</keyword>